<reference evidence="2" key="2">
    <citation type="journal article" date="2021" name="PeerJ">
        <title>Extensive microbial diversity within the chicken gut microbiome revealed by metagenomics and culture.</title>
        <authorList>
            <person name="Gilroy R."/>
            <person name="Ravi A."/>
            <person name="Getino M."/>
            <person name="Pursley I."/>
            <person name="Horton D.L."/>
            <person name="Alikhan N.F."/>
            <person name="Baker D."/>
            <person name="Gharbi K."/>
            <person name="Hall N."/>
            <person name="Watson M."/>
            <person name="Adriaenssens E.M."/>
            <person name="Foster-Nyarko E."/>
            <person name="Jarju S."/>
            <person name="Secka A."/>
            <person name="Antonio M."/>
            <person name="Oren A."/>
            <person name="Chaudhuri R.R."/>
            <person name="La Ragione R."/>
            <person name="Hildebrand F."/>
            <person name="Pallen M.J."/>
        </authorList>
    </citation>
    <scope>NUCLEOTIDE SEQUENCE</scope>
    <source>
        <strain evidence="2">CHK165-10780</strain>
    </source>
</reference>
<feature type="signal peptide" evidence="1">
    <location>
        <begin position="1"/>
        <end position="24"/>
    </location>
</feature>
<dbReference type="PROSITE" id="PS51257">
    <property type="entry name" value="PROKAR_LIPOPROTEIN"/>
    <property type="match status" value="1"/>
</dbReference>
<accession>A0A9D1CKW1</accession>
<evidence type="ECO:0000256" key="1">
    <source>
        <dbReference type="SAM" id="SignalP"/>
    </source>
</evidence>
<comment type="caution">
    <text evidence="2">The sequence shown here is derived from an EMBL/GenBank/DDBJ whole genome shotgun (WGS) entry which is preliminary data.</text>
</comment>
<dbReference type="EMBL" id="DVFU01000104">
    <property type="protein sequence ID" value="HIQ65152.1"/>
    <property type="molecule type" value="Genomic_DNA"/>
</dbReference>
<gene>
    <name evidence="2" type="ORF">IAC85_05380</name>
</gene>
<sequence>MKKKIGILLAIGLLLTGCNGNTIAKIDITKFDDVMNNRGFFVTDQTETLSNENVTAAHVAYDSSYELNFITCNTPETCQSMFSSNKETILNQDGEVSIEEEKTGDNYQVYKAFIGDRYYVLVQVEDTFLYVDVYRSYNYEIKNIVEELGY</sequence>
<evidence type="ECO:0008006" key="4">
    <source>
        <dbReference type="Google" id="ProtNLM"/>
    </source>
</evidence>
<evidence type="ECO:0000313" key="3">
    <source>
        <dbReference type="Proteomes" id="UP000886725"/>
    </source>
</evidence>
<name>A0A9D1CKW1_9FIRM</name>
<evidence type="ECO:0000313" key="2">
    <source>
        <dbReference type="EMBL" id="HIQ65152.1"/>
    </source>
</evidence>
<dbReference type="AlphaFoldDB" id="A0A9D1CKW1"/>
<feature type="chain" id="PRO_5038430326" description="Lipoprotein" evidence="1">
    <location>
        <begin position="25"/>
        <end position="150"/>
    </location>
</feature>
<dbReference type="Proteomes" id="UP000886725">
    <property type="component" value="Unassembled WGS sequence"/>
</dbReference>
<keyword evidence="1" id="KW-0732">Signal</keyword>
<organism evidence="2 3">
    <name type="scientific">Candidatus Faecenecus gallistercoris</name>
    <dbReference type="NCBI Taxonomy" id="2840793"/>
    <lineage>
        <taxon>Bacteria</taxon>
        <taxon>Bacillati</taxon>
        <taxon>Bacillota</taxon>
        <taxon>Bacillota incertae sedis</taxon>
        <taxon>Candidatus Faecenecus</taxon>
    </lineage>
</organism>
<reference evidence="2" key="1">
    <citation type="submission" date="2020-10" db="EMBL/GenBank/DDBJ databases">
        <authorList>
            <person name="Gilroy R."/>
        </authorList>
    </citation>
    <scope>NUCLEOTIDE SEQUENCE</scope>
    <source>
        <strain evidence="2">CHK165-10780</strain>
    </source>
</reference>
<proteinExistence type="predicted"/>
<protein>
    <recommendedName>
        <fullName evidence="4">Lipoprotein</fullName>
    </recommendedName>
</protein>